<dbReference type="CDD" id="cd03031">
    <property type="entry name" value="GRX_GRX_like"/>
    <property type="match status" value="1"/>
</dbReference>
<dbReference type="STRING" id="74873.A0A084VX72"/>
<feature type="domain" description="Glutaredoxin" evidence="3">
    <location>
        <begin position="77"/>
        <end position="144"/>
    </location>
</feature>
<proteinExistence type="predicted"/>
<dbReference type="PANTHER" id="PTHR46990">
    <property type="entry name" value="GLUTAREDOXIN DOMAIN-CONTAINING CYSTEINE-RICH PROTEIN 1"/>
    <property type="match status" value="1"/>
</dbReference>
<dbReference type="GO" id="GO:0007605">
    <property type="term" value="P:sensory perception of sound"/>
    <property type="evidence" value="ECO:0007669"/>
    <property type="project" value="InterPro"/>
</dbReference>
<dbReference type="PANTHER" id="PTHR46990:SF1">
    <property type="entry name" value="GLUTAREDOXIN DOMAIN-CONTAINING CYSTEINE-RICH PROTEIN 1"/>
    <property type="match status" value="1"/>
</dbReference>
<dbReference type="InterPro" id="IPR042797">
    <property type="entry name" value="GRXCR1"/>
</dbReference>
<dbReference type="Pfam" id="PF00462">
    <property type="entry name" value="Glutaredoxin"/>
    <property type="match status" value="1"/>
</dbReference>
<dbReference type="OMA" id="GCGKKQQ"/>
<dbReference type="InterPro" id="IPR002109">
    <property type="entry name" value="Glutaredoxin"/>
</dbReference>
<evidence type="ECO:0000256" key="1">
    <source>
        <dbReference type="SAM" id="MobiDB-lite"/>
    </source>
</evidence>
<dbReference type="OrthoDB" id="423313at2759"/>
<feature type="compositionally biased region" description="Polar residues" evidence="1">
    <location>
        <begin position="58"/>
        <end position="67"/>
    </location>
</feature>
<protein>
    <submittedName>
        <fullName evidence="4">AGAP000262-PA-like protein</fullName>
    </submittedName>
</protein>
<reference evidence="4 6" key="1">
    <citation type="journal article" date="2014" name="BMC Genomics">
        <title>Genome sequence of Anopheles sinensis provides insight into genetics basis of mosquito competence for malaria parasites.</title>
        <authorList>
            <person name="Zhou D."/>
            <person name="Zhang D."/>
            <person name="Ding G."/>
            <person name="Shi L."/>
            <person name="Hou Q."/>
            <person name="Ye Y."/>
            <person name="Xu Y."/>
            <person name="Zhou H."/>
            <person name="Xiong C."/>
            <person name="Li S."/>
            <person name="Yu J."/>
            <person name="Hong S."/>
            <person name="Yu X."/>
            <person name="Zou P."/>
            <person name="Chen C."/>
            <person name="Chang X."/>
            <person name="Wang W."/>
            <person name="Lv Y."/>
            <person name="Sun Y."/>
            <person name="Ma L."/>
            <person name="Shen B."/>
            <person name="Zhu C."/>
        </authorList>
    </citation>
    <scope>NUCLEOTIDE SEQUENCE [LARGE SCALE GENOMIC DNA]</scope>
</reference>
<dbReference type="InterPro" id="IPR036249">
    <property type="entry name" value="Thioredoxin-like_sf"/>
</dbReference>
<feature type="chain" id="PRO_5001783976" evidence="2">
    <location>
        <begin position="21"/>
        <end position="250"/>
    </location>
</feature>
<dbReference type="Gene3D" id="3.40.30.10">
    <property type="entry name" value="Glutaredoxin"/>
    <property type="match status" value="1"/>
</dbReference>
<keyword evidence="6" id="KW-1185">Reference proteome</keyword>
<feature type="signal peptide" evidence="2">
    <location>
        <begin position="1"/>
        <end position="20"/>
    </location>
</feature>
<dbReference type="PROSITE" id="PS51354">
    <property type="entry name" value="GLUTAREDOXIN_2"/>
    <property type="match status" value="1"/>
</dbReference>
<dbReference type="Pfam" id="PF23733">
    <property type="entry name" value="GRXCR1-2_C"/>
    <property type="match status" value="1"/>
</dbReference>
<sequence length="250" mass="28037">MLGSILFESHLGLGLSCCQAVTVLLCPHADGGMNPNRFAQLTTLFSRAFGNRLPDRSSPGQPEQPGTNYKDKEAGKVVVYSTSMGIVRETYTKCMNVKQILRTLLIKFEEKDIFMSNEYQQEIRERMQTDTISVPQVFVDGQHIGVSRQQRSSTFPKLTFASGFSSFPPHQDAECIERLNESGELRKMLKPYKCLESPYMCKVCGGYRLLPCPSCGGSKKSIHRNHFTAEFIALKCMNCDEVGLVKCHNC</sequence>
<name>A0A084VX72_ANOSI</name>
<dbReference type="EMBL" id="KE525195">
    <property type="protein sequence ID" value="KFB42566.1"/>
    <property type="molecule type" value="Genomic_DNA"/>
</dbReference>
<dbReference type="VEuPathDB" id="VectorBase:ASIC010280"/>
<dbReference type="Proteomes" id="UP000030765">
    <property type="component" value="Unassembled WGS sequence"/>
</dbReference>
<dbReference type="EMBL" id="ATLV01017851">
    <property type="status" value="NOT_ANNOTATED_CDS"/>
    <property type="molecule type" value="Genomic_DNA"/>
</dbReference>
<dbReference type="EnsemblMetazoa" id="ASIC010280-RA">
    <property type="protein sequence ID" value="ASIC010280-PA"/>
    <property type="gene ID" value="ASIC010280"/>
</dbReference>
<gene>
    <name evidence="4" type="ORF">ZHAS_00010280</name>
</gene>
<evidence type="ECO:0000313" key="6">
    <source>
        <dbReference type="Proteomes" id="UP000030765"/>
    </source>
</evidence>
<evidence type="ECO:0000256" key="2">
    <source>
        <dbReference type="SAM" id="SignalP"/>
    </source>
</evidence>
<organism evidence="4">
    <name type="scientific">Anopheles sinensis</name>
    <name type="common">Mosquito</name>
    <dbReference type="NCBI Taxonomy" id="74873"/>
    <lineage>
        <taxon>Eukaryota</taxon>
        <taxon>Metazoa</taxon>
        <taxon>Ecdysozoa</taxon>
        <taxon>Arthropoda</taxon>
        <taxon>Hexapoda</taxon>
        <taxon>Insecta</taxon>
        <taxon>Pterygota</taxon>
        <taxon>Neoptera</taxon>
        <taxon>Endopterygota</taxon>
        <taxon>Diptera</taxon>
        <taxon>Nematocera</taxon>
        <taxon>Culicoidea</taxon>
        <taxon>Culicidae</taxon>
        <taxon>Anophelinae</taxon>
        <taxon>Anopheles</taxon>
    </lineage>
</organism>
<evidence type="ECO:0000259" key="3">
    <source>
        <dbReference type="Pfam" id="PF00462"/>
    </source>
</evidence>
<reference evidence="5" key="2">
    <citation type="submission" date="2020-05" db="UniProtKB">
        <authorList>
            <consortium name="EnsemblMetazoa"/>
        </authorList>
    </citation>
    <scope>IDENTIFICATION</scope>
</reference>
<evidence type="ECO:0000313" key="4">
    <source>
        <dbReference type="EMBL" id="KFB42566.1"/>
    </source>
</evidence>
<feature type="region of interest" description="Disordered" evidence="1">
    <location>
        <begin position="52"/>
        <end position="72"/>
    </location>
</feature>
<accession>A0A084VX72</accession>
<keyword evidence="2" id="KW-0732">Signal</keyword>
<evidence type="ECO:0000313" key="5">
    <source>
        <dbReference type="EnsemblMetazoa" id="ASIC010280-PA"/>
    </source>
</evidence>
<dbReference type="SUPFAM" id="SSF52833">
    <property type="entry name" value="Thioredoxin-like"/>
    <property type="match status" value="1"/>
</dbReference>
<dbReference type="AlphaFoldDB" id="A0A084VX72"/>